<evidence type="ECO:0000313" key="1">
    <source>
        <dbReference type="EMBL" id="CAD2197108.1"/>
    </source>
</evidence>
<reference evidence="1 2" key="1">
    <citation type="submission" date="2020-08" db="EMBL/GenBank/DDBJ databases">
        <authorList>
            <person name="Koutsovoulos G."/>
            <person name="Danchin GJ E."/>
        </authorList>
    </citation>
    <scope>NUCLEOTIDE SEQUENCE [LARGE SCALE GENOMIC DNA]</scope>
</reference>
<evidence type="ECO:0000313" key="2">
    <source>
        <dbReference type="Proteomes" id="UP000580250"/>
    </source>
</evidence>
<dbReference type="PANTHER" id="PTHR10492">
    <property type="match status" value="1"/>
</dbReference>
<gene>
    <name evidence="1" type="ORF">MENT_LOCUS50324</name>
</gene>
<accession>A0A6V7XCY0</accession>
<dbReference type="Proteomes" id="UP000580250">
    <property type="component" value="Unassembled WGS sequence"/>
</dbReference>
<proteinExistence type="predicted"/>
<dbReference type="EMBL" id="CAJEWN010001394">
    <property type="protein sequence ID" value="CAD2197108.1"/>
    <property type="molecule type" value="Genomic_DNA"/>
</dbReference>
<protein>
    <submittedName>
        <fullName evidence="1">Uncharacterized protein</fullName>
    </submittedName>
</protein>
<dbReference type="AlphaFoldDB" id="A0A6V7XCY0"/>
<sequence>MKYTMKYPLKGPTFQYIQVQGDMVDIDEPAHYAQMYYRSANEAYARIHSMPYVRLSNTVYEMEIHLPGHQKVVFKQSQAAAVAAGLPKNLPKTMLTEYWSQWREGKSWQFINKKWRLEDDASITTTLYEHMPENYWFDKDGKMWKKRIRKMDVIGLIHPRPSPRDQERFALYILLRHFPGDPEALKDVNGVMCNSFVESARLRGLLSDDSVWERTLEEASHFSTASAMRYLFVQVLVFGNPSNARELWERFVDHMFKPIIGNDPNGIERNRRIDRVLAIIEAQLSDYGMTNQQFGLDSPSPGMRQDVDEALDNFFFGDKDEDDFASGNKPR</sequence>
<dbReference type="PANTHER" id="PTHR10492:SF57">
    <property type="entry name" value="ATP-DEPENDENT DNA HELICASE"/>
    <property type="match status" value="1"/>
</dbReference>
<dbReference type="OrthoDB" id="6606840at2759"/>
<comment type="caution">
    <text evidence="1">The sequence shown here is derived from an EMBL/GenBank/DDBJ whole genome shotgun (WGS) entry which is preliminary data.</text>
</comment>
<organism evidence="1 2">
    <name type="scientific">Meloidogyne enterolobii</name>
    <name type="common">Root-knot nematode worm</name>
    <name type="synonym">Meloidogyne mayaguensis</name>
    <dbReference type="NCBI Taxonomy" id="390850"/>
    <lineage>
        <taxon>Eukaryota</taxon>
        <taxon>Metazoa</taxon>
        <taxon>Ecdysozoa</taxon>
        <taxon>Nematoda</taxon>
        <taxon>Chromadorea</taxon>
        <taxon>Rhabditida</taxon>
        <taxon>Tylenchina</taxon>
        <taxon>Tylenchomorpha</taxon>
        <taxon>Tylenchoidea</taxon>
        <taxon>Meloidogynidae</taxon>
        <taxon>Meloidogyninae</taxon>
        <taxon>Meloidogyne</taxon>
    </lineage>
</organism>
<name>A0A6V7XCY0_MELEN</name>